<dbReference type="AlphaFoldDB" id="A0A9P8LTZ9"/>
<evidence type="ECO:0000313" key="2">
    <source>
        <dbReference type="EMBL" id="KAH0573987.1"/>
    </source>
</evidence>
<sequence>METYQSLHAMKKRISAMCDFMNDAIVPLQLAATKLNSINPPQGKFTTMHTTTIQALLTNIDQIKQQIASILSSRRDLADSAKKTDDEFEKIQKQIDILSKKLNSKKGNEVQAQITQLQTQQQKIGEILNIALQEMEQVESQLDVTVTTFYSLFTLNIPQQIIPQKFGVPQNLVQNNARGVEQQQQPNYPKPPPKQFNPLDDDLLGFQPQRKVEQVPFDVTKFVTTDPSKFQNQPGKPVIPPTQNFASIVPNRPNAVPPPVPIQFKPVNPPTTQKVTAPQDGKPKVTFNKPKIISPTDMAAEEARKYQEDLLKQQQEIERQQQKMDDGISGNYYQEEIEAPRLLVPVEVEPIAQESYPEPVIESAYDPYATVDQQEPLQEQQVQQVYQDVQQTYEQPQQPYEEPQQAYDPYAQQYEQQQQYDQNGYPYQAYDQQNQQYDQNQQQYDQNQNYNQGSYDPYANQW</sequence>
<feature type="region of interest" description="Disordered" evidence="1">
    <location>
        <begin position="393"/>
        <end position="462"/>
    </location>
</feature>
<evidence type="ECO:0000256" key="1">
    <source>
        <dbReference type="SAM" id="MobiDB-lite"/>
    </source>
</evidence>
<dbReference type="KEGG" id="ssao:94297945"/>
<feature type="compositionally biased region" description="Low complexity" evidence="1">
    <location>
        <begin position="393"/>
        <end position="452"/>
    </location>
</feature>
<dbReference type="GeneID" id="94297945"/>
<name>A0A9P8LTZ9_9EUKA</name>
<dbReference type="RefSeq" id="XP_067764760.1">
    <property type="nucleotide sequence ID" value="XM_067907786.1"/>
</dbReference>
<comment type="caution">
    <text evidence="2">The sequence shown here is derived from an EMBL/GenBank/DDBJ whole genome shotgun (WGS) entry which is preliminary data.</text>
</comment>
<protein>
    <submittedName>
        <fullName evidence="2">Uncharacterized protein</fullName>
    </submittedName>
</protein>
<dbReference type="Proteomes" id="UP000018208">
    <property type="component" value="Unassembled WGS sequence"/>
</dbReference>
<evidence type="ECO:0000313" key="3">
    <source>
        <dbReference type="Proteomes" id="UP000018208"/>
    </source>
</evidence>
<reference evidence="2 3" key="1">
    <citation type="journal article" date="2014" name="PLoS Genet.">
        <title>The Genome of Spironucleus salmonicida Highlights a Fish Pathogen Adapted to Fluctuating Environments.</title>
        <authorList>
            <person name="Xu F."/>
            <person name="Jerlstrom-Hultqvist J."/>
            <person name="Einarsson E."/>
            <person name="Astvaldsson A."/>
            <person name="Svard S.G."/>
            <person name="Andersson J.O."/>
        </authorList>
    </citation>
    <scope>NUCLEOTIDE SEQUENCE [LARGE SCALE GENOMIC DNA]</scope>
    <source>
        <strain evidence="2 3">ATCC 50377</strain>
    </source>
</reference>
<keyword evidence="3" id="KW-1185">Reference proteome</keyword>
<dbReference type="EMBL" id="AUWU02000004">
    <property type="protein sequence ID" value="KAH0573987.1"/>
    <property type="molecule type" value="Genomic_DNA"/>
</dbReference>
<accession>A0A9P8LTZ9</accession>
<organism evidence="2 3">
    <name type="scientific">Spironucleus salmonicida</name>
    <dbReference type="NCBI Taxonomy" id="348837"/>
    <lineage>
        <taxon>Eukaryota</taxon>
        <taxon>Metamonada</taxon>
        <taxon>Diplomonadida</taxon>
        <taxon>Hexamitidae</taxon>
        <taxon>Hexamitinae</taxon>
        <taxon>Spironucleus</taxon>
    </lineage>
</organism>
<proteinExistence type="predicted"/>
<gene>
    <name evidence="2" type="ORF">SS50377_23922</name>
</gene>